<reference evidence="4" key="1">
    <citation type="submission" date="2022-08" db="EMBL/GenBank/DDBJ databases">
        <title>Novel sulphate-reducing endosymbionts in the free-living metamonad Anaeramoeba.</title>
        <authorList>
            <person name="Jerlstrom-Hultqvist J."/>
            <person name="Cepicka I."/>
            <person name="Gallot-Lavallee L."/>
            <person name="Salas-Leiva D."/>
            <person name="Curtis B.A."/>
            <person name="Zahonova K."/>
            <person name="Pipaliya S."/>
            <person name="Dacks J."/>
            <person name="Roger A.J."/>
        </authorList>
    </citation>
    <scope>NUCLEOTIDE SEQUENCE</scope>
    <source>
        <strain evidence="4">Busselton2</strain>
    </source>
</reference>
<feature type="region of interest" description="Disordered" evidence="2">
    <location>
        <begin position="237"/>
        <end position="256"/>
    </location>
</feature>
<dbReference type="Pfam" id="PF00643">
    <property type="entry name" value="zf-B_box"/>
    <property type="match status" value="1"/>
</dbReference>
<keyword evidence="1" id="KW-0863">Zinc-finger</keyword>
<dbReference type="InterPro" id="IPR043136">
    <property type="entry name" value="B30.2/SPRY_sf"/>
</dbReference>
<keyword evidence="1" id="KW-0862">Zinc</keyword>
<dbReference type="SUPFAM" id="SSF49899">
    <property type="entry name" value="Concanavalin A-like lectins/glucanases"/>
    <property type="match status" value="1"/>
</dbReference>
<feature type="region of interest" description="Disordered" evidence="2">
    <location>
        <begin position="1"/>
        <end position="43"/>
    </location>
</feature>
<gene>
    <name evidence="4" type="ORF">M0812_08450</name>
</gene>
<comment type="caution">
    <text evidence="4">The sequence shown here is derived from an EMBL/GenBank/DDBJ whole genome shotgun (WGS) entry which is preliminary data.</text>
</comment>
<dbReference type="EMBL" id="JANTQA010000021">
    <property type="protein sequence ID" value="KAJ3445916.1"/>
    <property type="molecule type" value="Genomic_DNA"/>
</dbReference>
<evidence type="ECO:0000256" key="2">
    <source>
        <dbReference type="SAM" id="MobiDB-lite"/>
    </source>
</evidence>
<dbReference type="CDD" id="cd19757">
    <property type="entry name" value="Bbox1"/>
    <property type="match status" value="1"/>
</dbReference>
<dbReference type="InterPro" id="IPR013320">
    <property type="entry name" value="ConA-like_dom_sf"/>
</dbReference>
<evidence type="ECO:0000313" key="5">
    <source>
        <dbReference type="Proteomes" id="UP001146793"/>
    </source>
</evidence>
<feature type="domain" description="B box-type" evidence="3">
    <location>
        <begin position="50"/>
        <end position="94"/>
    </location>
</feature>
<dbReference type="PROSITE" id="PS50119">
    <property type="entry name" value="ZF_BBOX"/>
    <property type="match status" value="1"/>
</dbReference>
<feature type="compositionally biased region" description="Basic residues" evidence="2">
    <location>
        <begin position="1"/>
        <end position="33"/>
    </location>
</feature>
<dbReference type="Proteomes" id="UP001146793">
    <property type="component" value="Unassembled WGS sequence"/>
</dbReference>
<proteinExistence type="predicted"/>
<name>A0AAV7ZYS3_9EUKA</name>
<evidence type="ECO:0000259" key="3">
    <source>
        <dbReference type="PROSITE" id="PS50119"/>
    </source>
</evidence>
<dbReference type="AlphaFoldDB" id="A0AAV7ZYS3"/>
<evidence type="ECO:0000313" key="4">
    <source>
        <dbReference type="EMBL" id="KAJ3445916.1"/>
    </source>
</evidence>
<dbReference type="GO" id="GO:0008270">
    <property type="term" value="F:zinc ion binding"/>
    <property type="evidence" value="ECO:0007669"/>
    <property type="project" value="UniProtKB-KW"/>
</dbReference>
<protein>
    <submittedName>
        <fullName evidence="4">B-box-type zinc finger-related</fullName>
    </submittedName>
</protein>
<organism evidence="4 5">
    <name type="scientific">Anaeramoeba flamelloides</name>
    <dbReference type="NCBI Taxonomy" id="1746091"/>
    <lineage>
        <taxon>Eukaryota</taxon>
        <taxon>Metamonada</taxon>
        <taxon>Anaeramoebidae</taxon>
        <taxon>Anaeramoeba</taxon>
    </lineage>
</organism>
<evidence type="ECO:0000256" key="1">
    <source>
        <dbReference type="PROSITE-ProRule" id="PRU00024"/>
    </source>
</evidence>
<sequence length="434" mass="51851">MNKSRSYQKKKKTKKRLKAKHEKPKKRKKKKNQKSQGPKTLRDIRIPVEPQIPQCEVCEEKKADFYCTECKVHYCQNCELEVHTSFLKKKHKEFIFQEPYFPQEKINSNLCDKHNKELFLYCKDENELICEIQGNETIQKSLELKNKFKIEIKKLSNFIENQSDLLIQKIQKSKINHLNLLLKVEIISNTKFTKIINKNEAKQEEINETKSQIKILTKLEKNKKTIKLIQESKGMIEKEEREKERKREQQRKQVIQREKEEFDPVMNWENLIKLKNENKTAWNQKSDGGIICGKKKYSRGKHEIKIKIDQFPNSKNEVNWIVLGVIKTKNMEKLIENGSWEGTYYFSSYWYGRENKSEKVKNENGKRIGKKFPKEINFKKNDIFEIFLDMDQKKISFKLNEKELEGWENLPEKVNFFAALGSQKGKEKYQITII</sequence>
<keyword evidence="1" id="KW-0479">Metal-binding</keyword>
<dbReference type="Gene3D" id="2.60.120.920">
    <property type="match status" value="1"/>
</dbReference>
<dbReference type="Gene3D" id="3.30.160.60">
    <property type="entry name" value="Classic Zinc Finger"/>
    <property type="match status" value="1"/>
</dbReference>
<accession>A0AAV7ZYS3</accession>
<dbReference type="InterPro" id="IPR000315">
    <property type="entry name" value="Znf_B-box"/>
</dbReference>